<feature type="compositionally biased region" description="Low complexity" evidence="21">
    <location>
        <begin position="28"/>
        <end position="79"/>
    </location>
</feature>
<evidence type="ECO:0000256" key="20">
    <source>
        <dbReference type="ARBA" id="ARBA00034003"/>
    </source>
</evidence>
<evidence type="ECO:0000256" key="17">
    <source>
        <dbReference type="ARBA" id="ARBA00023211"/>
    </source>
</evidence>
<accession>A0A375IPG5</accession>
<feature type="region of interest" description="Disordered" evidence="21">
    <location>
        <begin position="1"/>
        <end position="82"/>
    </location>
</feature>
<evidence type="ECO:0000256" key="3">
    <source>
        <dbReference type="ARBA" id="ARBA00022598"/>
    </source>
</evidence>
<keyword evidence="16" id="KW-0234">DNA repair</keyword>
<evidence type="ECO:0000256" key="11">
    <source>
        <dbReference type="ARBA" id="ARBA00022839"/>
    </source>
</evidence>
<evidence type="ECO:0000256" key="13">
    <source>
        <dbReference type="ARBA" id="ARBA00022932"/>
    </source>
</evidence>
<keyword evidence="17" id="KW-0464">Manganese</keyword>
<feature type="region of interest" description="Disordered" evidence="21">
    <location>
        <begin position="620"/>
        <end position="660"/>
    </location>
</feature>
<geneLocation type="plasmid" evidence="23">
    <name>II</name>
</geneLocation>
<dbReference type="Gene3D" id="3.90.920.10">
    <property type="entry name" value="DNA primase, PRIM domain"/>
    <property type="match status" value="1"/>
</dbReference>
<evidence type="ECO:0000256" key="12">
    <source>
        <dbReference type="ARBA" id="ARBA00022840"/>
    </source>
</evidence>
<dbReference type="NCBIfam" id="TIGR02779">
    <property type="entry name" value="NHEJ_ligase_lig"/>
    <property type="match status" value="1"/>
</dbReference>
<keyword evidence="8" id="KW-0547">Nucleotide-binding</keyword>
<keyword evidence="11" id="KW-0269">Exonuclease</keyword>
<dbReference type="InterPro" id="IPR052171">
    <property type="entry name" value="NHEJ_LigD"/>
</dbReference>
<evidence type="ECO:0000259" key="22">
    <source>
        <dbReference type="PROSITE" id="PS50160"/>
    </source>
</evidence>
<dbReference type="InterPro" id="IPR012340">
    <property type="entry name" value="NA-bd_OB-fold"/>
</dbReference>
<dbReference type="CDD" id="cd04862">
    <property type="entry name" value="PaeLigD_Pol_like"/>
    <property type="match status" value="1"/>
</dbReference>
<dbReference type="Pfam" id="PF13298">
    <property type="entry name" value="LigD_N"/>
    <property type="match status" value="1"/>
</dbReference>
<feature type="compositionally biased region" description="Low complexity" evidence="21">
    <location>
        <begin position="622"/>
        <end position="634"/>
    </location>
</feature>
<evidence type="ECO:0000256" key="8">
    <source>
        <dbReference type="ARBA" id="ARBA00022741"/>
    </source>
</evidence>
<dbReference type="Gene3D" id="3.30.470.30">
    <property type="entry name" value="DNA ligase/mRNA capping enzyme"/>
    <property type="match status" value="1"/>
</dbReference>
<evidence type="ECO:0000256" key="15">
    <source>
        <dbReference type="ARBA" id="ARBA00023172"/>
    </source>
</evidence>
<dbReference type="Proteomes" id="UP000255505">
    <property type="component" value="Plasmid II"/>
</dbReference>
<dbReference type="SUPFAM" id="SSF50249">
    <property type="entry name" value="Nucleic acid-binding proteins"/>
    <property type="match status" value="1"/>
</dbReference>
<evidence type="ECO:0000313" key="24">
    <source>
        <dbReference type="Proteomes" id="UP000255505"/>
    </source>
</evidence>
<keyword evidence="13" id="KW-0239">DNA-directed DNA polymerase</keyword>
<dbReference type="GO" id="GO:0003887">
    <property type="term" value="F:DNA-directed DNA polymerase activity"/>
    <property type="evidence" value="ECO:0007669"/>
    <property type="project" value="UniProtKB-KW"/>
</dbReference>
<dbReference type="GO" id="GO:0046872">
    <property type="term" value="F:metal ion binding"/>
    <property type="evidence" value="ECO:0007669"/>
    <property type="project" value="UniProtKB-KW"/>
</dbReference>
<dbReference type="PROSITE" id="PS50160">
    <property type="entry name" value="DNA_LIGASE_A3"/>
    <property type="match status" value="1"/>
</dbReference>
<evidence type="ECO:0000256" key="4">
    <source>
        <dbReference type="ARBA" id="ARBA00022679"/>
    </source>
</evidence>
<evidence type="ECO:0000256" key="2">
    <source>
        <dbReference type="ARBA" id="ARBA00012727"/>
    </source>
</evidence>
<dbReference type="GO" id="GO:0005524">
    <property type="term" value="F:ATP binding"/>
    <property type="evidence" value="ECO:0007669"/>
    <property type="project" value="UniProtKB-KW"/>
</dbReference>
<protein>
    <recommendedName>
        <fullName evidence="2">DNA ligase (ATP)</fullName>
        <ecNumber evidence="2">6.5.1.1</ecNumber>
    </recommendedName>
    <alternativeName>
        <fullName evidence="19">NHEJ DNA polymerase</fullName>
    </alternativeName>
</protein>
<evidence type="ECO:0000256" key="19">
    <source>
        <dbReference type="ARBA" id="ARBA00029943"/>
    </source>
</evidence>
<sequence length="953" mass="102290">MAKITSHASRTAGKRAAKPAARTGGKPGKTTAAKPSAKPATKSATSPTTKPATRPTTRPTNRRAASARPAARGEAATTGMPAALEKYRRMRDFGATPEPSGAAARAAPRQRAAALSFVIQKHAARRLHYDFRLELGGTLKSWAVPKGPSLDPADKRMAVHVEDHPMDYAGFEGVIPAGHYGAGTVIVWDRGTWVPVGDPEAGYRSGKLKFELRGEKLHGHWTLVRMHGSRQKEQDAWLLIKERDDAAVPASEFDVVEAMPDSVLGGTQRKSAARRTGAGKAAEPAAADRSTTPAAHDAIRALKPPPDATRAALPLALAPQLATLVDKPPPDAAAWRYEIKFDGYRLLARVDGKDVRLFTRQGHDWTSKLRALARDVGALGLPDGWLDGEIVVLGKHGETDFQALQNAFDTSRVEAIQYFAFDLPYFAGHDLRKVPLVERRALLRRIFQHNTSPRLQFSEDFEASAGDMLDAACRMKLEGVIGKRVDSGYVSARSNTWIKLKCTLRQEFVVAGFTDPKGSRNGIGSLLLGVHDSGGRLRYAGNVGTGFDTRTLDALRAQLDALRADASPFHTVPAGVRGHWVKPRLVAEVSFGSWTREGRVRHAVFHGLRTDKPAGAVSVEQAAAPAGKGKAPATTRDRPAGKPAPGSKAGAAKRQTAVGGKVSISHAERVIDAGSGLTKGELVRYYERAAPLMLPHLRGRPIAMVRAPSGVGGEQFFQRHSDTLRVDGLNVLDPGLWPGHPALLEIASAEALVAAAQLNVVEFHTWNASKRSIDRPNRIIFDLDPGEGVPWAQVQEAAALMKALLDELGLASFLKTSGGKGLHVVVPVTPRAGWDELKDFARDVVLHVAATLPQRFVAKSGARNRVGKIFIDYLRNGMGATTVAAFSARARPGLGVSIPVAWEELDTLTSAAQWTVANVEARLDALEAADPWADYAGTRQAITRAAARLARAG</sequence>
<feature type="domain" description="ATP-dependent DNA ligase family profile" evidence="22">
    <location>
        <begin position="418"/>
        <end position="515"/>
    </location>
</feature>
<feature type="compositionally biased region" description="Low complexity" evidence="21">
    <location>
        <begin position="278"/>
        <end position="287"/>
    </location>
</feature>
<dbReference type="NCBIfam" id="NF004628">
    <property type="entry name" value="PRK05972.1"/>
    <property type="match status" value="1"/>
</dbReference>
<name>A0A375IPG5_9BURK</name>
<evidence type="ECO:0000256" key="14">
    <source>
        <dbReference type="ARBA" id="ARBA00023125"/>
    </source>
</evidence>
<dbReference type="Pfam" id="PF21686">
    <property type="entry name" value="LigD_Prim-Pol"/>
    <property type="match status" value="1"/>
</dbReference>
<evidence type="ECO:0000313" key="23">
    <source>
        <dbReference type="EMBL" id="SPK76603.1"/>
    </source>
</evidence>
<dbReference type="GO" id="GO:0003677">
    <property type="term" value="F:DNA binding"/>
    <property type="evidence" value="ECO:0007669"/>
    <property type="project" value="UniProtKB-KW"/>
</dbReference>
<dbReference type="InterPro" id="IPR012309">
    <property type="entry name" value="DNA_ligase_ATP-dep_C"/>
</dbReference>
<keyword evidence="12" id="KW-0067">ATP-binding</keyword>
<proteinExistence type="predicted"/>
<keyword evidence="15" id="KW-0233">DNA recombination</keyword>
<dbReference type="GO" id="GO:0004527">
    <property type="term" value="F:exonuclease activity"/>
    <property type="evidence" value="ECO:0007669"/>
    <property type="project" value="UniProtKB-KW"/>
</dbReference>
<evidence type="ECO:0000256" key="21">
    <source>
        <dbReference type="SAM" id="MobiDB-lite"/>
    </source>
</evidence>
<dbReference type="EC" id="6.5.1.1" evidence="2"/>
<dbReference type="InterPro" id="IPR012310">
    <property type="entry name" value="DNA_ligase_ATP-dep_cent"/>
</dbReference>
<dbReference type="GO" id="GO:0003910">
    <property type="term" value="F:DNA ligase (ATP) activity"/>
    <property type="evidence" value="ECO:0007669"/>
    <property type="project" value="UniProtKB-EC"/>
</dbReference>
<keyword evidence="5" id="KW-0548">Nucleotidyltransferase</keyword>
<dbReference type="CDD" id="cd07906">
    <property type="entry name" value="Adenylation_DNA_ligase_LigD_LigC"/>
    <property type="match status" value="1"/>
</dbReference>
<evidence type="ECO:0000256" key="1">
    <source>
        <dbReference type="ARBA" id="ARBA00001936"/>
    </source>
</evidence>
<keyword evidence="6" id="KW-0540">Nuclease</keyword>
<keyword evidence="9" id="KW-0227">DNA damage</keyword>
<dbReference type="AlphaFoldDB" id="A0A375IPG5"/>
<keyword evidence="14" id="KW-0238">DNA-binding</keyword>
<comment type="cofactor">
    <cofactor evidence="1">
        <name>Mn(2+)</name>
        <dbReference type="ChEBI" id="CHEBI:29035"/>
    </cofactor>
</comment>
<dbReference type="NCBIfam" id="TIGR02777">
    <property type="entry name" value="LigD_PE_dom"/>
    <property type="match status" value="1"/>
</dbReference>
<keyword evidence="10" id="KW-0378">Hydrolase</keyword>
<evidence type="ECO:0000256" key="7">
    <source>
        <dbReference type="ARBA" id="ARBA00022723"/>
    </source>
</evidence>
<keyword evidence="4" id="KW-0808">Transferase</keyword>
<feature type="compositionally biased region" description="Low complexity" evidence="21">
    <location>
        <begin position="641"/>
        <end position="653"/>
    </location>
</feature>
<dbReference type="NCBIfam" id="TIGR02778">
    <property type="entry name" value="ligD_pol"/>
    <property type="match status" value="1"/>
</dbReference>
<dbReference type="Pfam" id="PF01068">
    <property type="entry name" value="DNA_ligase_A_M"/>
    <property type="match status" value="1"/>
</dbReference>
<dbReference type="SUPFAM" id="SSF56091">
    <property type="entry name" value="DNA ligase/mRNA capping enzyme, catalytic domain"/>
    <property type="match status" value="1"/>
</dbReference>
<dbReference type="EMBL" id="LT991977">
    <property type="protein sequence ID" value="SPK76603.1"/>
    <property type="molecule type" value="Genomic_DNA"/>
</dbReference>
<feature type="region of interest" description="Disordered" evidence="21">
    <location>
        <begin position="265"/>
        <end position="294"/>
    </location>
</feature>
<dbReference type="PANTHER" id="PTHR42705:SF2">
    <property type="entry name" value="BIFUNCTIONAL NON-HOMOLOGOUS END JOINING PROTEIN LIGD"/>
    <property type="match status" value="1"/>
</dbReference>
<dbReference type="CDD" id="cd07971">
    <property type="entry name" value="OBF_DNA_ligase_LigD"/>
    <property type="match status" value="1"/>
</dbReference>
<comment type="catalytic activity">
    <reaction evidence="20">
        <text>ATP + (deoxyribonucleotide)n-3'-hydroxyl + 5'-phospho-(deoxyribonucleotide)m = (deoxyribonucleotide)n+m + AMP + diphosphate.</text>
        <dbReference type="EC" id="6.5.1.1"/>
    </reaction>
</comment>
<dbReference type="InterPro" id="IPR033651">
    <property type="entry name" value="PaeLigD_Pol-like"/>
</dbReference>
<evidence type="ECO:0000256" key="6">
    <source>
        <dbReference type="ARBA" id="ARBA00022722"/>
    </source>
</evidence>
<dbReference type="Gene3D" id="3.30.1490.70">
    <property type="match status" value="1"/>
</dbReference>
<dbReference type="InterPro" id="IPR014143">
    <property type="entry name" value="NHEJ_ligase_prk"/>
</dbReference>
<dbReference type="Pfam" id="PF04679">
    <property type="entry name" value="DNA_ligase_A_C"/>
    <property type="match status" value="1"/>
</dbReference>
<dbReference type="GO" id="GO:0006310">
    <property type="term" value="P:DNA recombination"/>
    <property type="evidence" value="ECO:0007669"/>
    <property type="project" value="UniProtKB-KW"/>
</dbReference>
<keyword evidence="23" id="KW-0614">Plasmid</keyword>
<dbReference type="GO" id="GO:0006281">
    <property type="term" value="P:DNA repair"/>
    <property type="evidence" value="ECO:0007669"/>
    <property type="project" value="UniProtKB-KW"/>
</dbReference>
<organism evidence="23 24">
    <name type="scientific">Cupriavidus taiwanensis</name>
    <dbReference type="NCBI Taxonomy" id="164546"/>
    <lineage>
        <taxon>Bacteria</taxon>
        <taxon>Pseudomonadati</taxon>
        <taxon>Pseudomonadota</taxon>
        <taxon>Betaproteobacteria</taxon>
        <taxon>Burkholderiales</taxon>
        <taxon>Burkholderiaceae</taxon>
        <taxon>Cupriavidus</taxon>
    </lineage>
</organism>
<dbReference type="PANTHER" id="PTHR42705">
    <property type="entry name" value="BIFUNCTIONAL NON-HOMOLOGOUS END JOINING PROTEIN LIGD"/>
    <property type="match status" value="1"/>
</dbReference>
<evidence type="ECO:0000256" key="16">
    <source>
        <dbReference type="ARBA" id="ARBA00023204"/>
    </source>
</evidence>
<evidence type="ECO:0000256" key="5">
    <source>
        <dbReference type="ARBA" id="ARBA00022695"/>
    </source>
</evidence>
<dbReference type="InterPro" id="IPR014145">
    <property type="entry name" value="LigD_pol_dom"/>
</dbReference>
<reference evidence="23 24" key="1">
    <citation type="submission" date="2018-01" db="EMBL/GenBank/DDBJ databases">
        <authorList>
            <person name="Gaut B.S."/>
            <person name="Morton B.R."/>
            <person name="Clegg M.T."/>
            <person name="Duvall M.R."/>
        </authorList>
    </citation>
    <scope>NUCLEOTIDE SEQUENCE [LARGE SCALE GENOMIC DNA]</scope>
    <source>
        <strain evidence="23">Cupriavidus taiwanensis LMG 19425</strain>
        <plasmid evidence="24">Plasmid ii</plasmid>
    </source>
</reference>
<dbReference type="NCBIfam" id="TIGR02776">
    <property type="entry name" value="NHEJ_ligase_prk"/>
    <property type="match status" value="1"/>
</dbReference>
<dbReference type="Gene3D" id="2.40.50.140">
    <property type="entry name" value="Nucleic acid-binding proteins"/>
    <property type="match status" value="1"/>
</dbReference>
<evidence type="ECO:0000256" key="10">
    <source>
        <dbReference type="ARBA" id="ARBA00022801"/>
    </source>
</evidence>
<keyword evidence="18" id="KW-0511">Multifunctional enzyme</keyword>
<keyword evidence="3 23" id="KW-0436">Ligase</keyword>
<keyword evidence="7" id="KW-0479">Metal-binding</keyword>
<gene>
    <name evidence="23" type="primary">ligD</name>
    <name evidence="23" type="ORF">CT19425_MP80232</name>
</gene>
<dbReference type="InterPro" id="IPR014144">
    <property type="entry name" value="LigD_PE_domain"/>
</dbReference>
<evidence type="ECO:0000256" key="18">
    <source>
        <dbReference type="ARBA" id="ARBA00023268"/>
    </source>
</evidence>
<evidence type="ECO:0000256" key="9">
    <source>
        <dbReference type="ARBA" id="ARBA00022763"/>
    </source>
</evidence>
<dbReference type="InterPro" id="IPR014146">
    <property type="entry name" value="LigD_ligase_dom"/>
</dbReference>